<dbReference type="Proteomes" id="UP000464577">
    <property type="component" value="Chromosome"/>
</dbReference>
<dbReference type="AlphaFoldDB" id="A0A6P1W7K1"/>
<dbReference type="Gene3D" id="3.20.20.100">
    <property type="entry name" value="NADP-dependent oxidoreductase domain"/>
    <property type="match status" value="1"/>
</dbReference>
<dbReference type="PANTHER" id="PTHR43625:SF40">
    <property type="entry name" value="ALDO-KETO REDUCTASE YAKC [NADP(+)]"/>
    <property type="match status" value="1"/>
</dbReference>
<proteinExistence type="predicted"/>
<dbReference type="CDD" id="cd19076">
    <property type="entry name" value="AKR_AKR13A_13D"/>
    <property type="match status" value="1"/>
</dbReference>
<dbReference type="InterPro" id="IPR050791">
    <property type="entry name" value="Aldo-Keto_reductase"/>
</dbReference>
<sequence length="332" mass="36512">MEAIKQVALGNQGLIVPRIGLGCMGMSQLMGADTYGKANDEDSIATIHRSLELGGNFLDTSDLYGPLVNERLVGKAIKGQRDKYIIATKFGFEIDDNGQMVLANNYPVINNRKEYMRKAVERSLKNLGTDYIDLYYMHRQDPAVPIEETIGAMAELVKEGKINYIGISEVDSETIRKAYAVHPISAVQNEYSLFERETERAGVLATVAELGVGMVAYSPLSRGLATGKIQSNSELADDDFRKQFGKFKDGQLDKNLVLINEVETLATEKGLTVAQLALAWVIAKGVVPIPGTKKVNYIEQNIAGAQMDLTDNDLERLEAIVPIETETGSRYL</sequence>
<evidence type="ECO:0000313" key="4">
    <source>
        <dbReference type="Proteomes" id="UP000464577"/>
    </source>
</evidence>
<dbReference type="EMBL" id="CP045997">
    <property type="protein sequence ID" value="QHW00549.1"/>
    <property type="molecule type" value="Genomic_DNA"/>
</dbReference>
<gene>
    <name evidence="3" type="ORF">GJR95_38465</name>
</gene>
<dbReference type="InterPro" id="IPR036812">
    <property type="entry name" value="NAD(P)_OxRdtase_dom_sf"/>
</dbReference>
<dbReference type="SUPFAM" id="SSF51430">
    <property type="entry name" value="NAD(P)-linked oxidoreductase"/>
    <property type="match status" value="1"/>
</dbReference>
<dbReference type="GO" id="GO:0005737">
    <property type="term" value="C:cytoplasm"/>
    <property type="evidence" value="ECO:0007669"/>
    <property type="project" value="TreeGrafter"/>
</dbReference>
<keyword evidence="1" id="KW-0560">Oxidoreductase</keyword>
<dbReference type="InterPro" id="IPR023210">
    <property type="entry name" value="NADP_OxRdtase_dom"/>
</dbReference>
<dbReference type="KEGG" id="senf:GJR95_38465"/>
<keyword evidence="4" id="KW-1185">Reference proteome</keyword>
<dbReference type="PRINTS" id="PR00069">
    <property type="entry name" value="ALDKETRDTASE"/>
</dbReference>
<evidence type="ECO:0000256" key="1">
    <source>
        <dbReference type="ARBA" id="ARBA00023002"/>
    </source>
</evidence>
<feature type="domain" description="NADP-dependent oxidoreductase" evidence="2">
    <location>
        <begin position="23"/>
        <end position="320"/>
    </location>
</feature>
<dbReference type="GO" id="GO:0016491">
    <property type="term" value="F:oxidoreductase activity"/>
    <property type="evidence" value="ECO:0007669"/>
    <property type="project" value="UniProtKB-KW"/>
</dbReference>
<evidence type="ECO:0000313" key="3">
    <source>
        <dbReference type="EMBL" id="QHW00549.1"/>
    </source>
</evidence>
<dbReference type="PANTHER" id="PTHR43625">
    <property type="entry name" value="AFLATOXIN B1 ALDEHYDE REDUCTASE"/>
    <property type="match status" value="1"/>
</dbReference>
<accession>A0A6P1W7K1</accession>
<organism evidence="3 4">
    <name type="scientific">Spirosoma endbachense</name>
    <dbReference type="NCBI Taxonomy" id="2666025"/>
    <lineage>
        <taxon>Bacteria</taxon>
        <taxon>Pseudomonadati</taxon>
        <taxon>Bacteroidota</taxon>
        <taxon>Cytophagia</taxon>
        <taxon>Cytophagales</taxon>
        <taxon>Cytophagaceae</taxon>
        <taxon>Spirosoma</taxon>
    </lineage>
</organism>
<protein>
    <submittedName>
        <fullName evidence="3">Aldo/keto reductase</fullName>
    </submittedName>
</protein>
<evidence type="ECO:0000259" key="2">
    <source>
        <dbReference type="Pfam" id="PF00248"/>
    </source>
</evidence>
<dbReference type="InterPro" id="IPR020471">
    <property type="entry name" value="AKR"/>
</dbReference>
<name>A0A6P1W7K1_9BACT</name>
<dbReference type="RefSeq" id="WP_162390941.1">
    <property type="nucleotide sequence ID" value="NZ_CP045997.1"/>
</dbReference>
<dbReference type="Pfam" id="PF00248">
    <property type="entry name" value="Aldo_ket_red"/>
    <property type="match status" value="1"/>
</dbReference>
<reference evidence="3 4" key="1">
    <citation type="submission" date="2019-11" db="EMBL/GenBank/DDBJ databases">
        <title>Spirosoma endbachense sp. nov., isolated from a natural salt meadow.</title>
        <authorList>
            <person name="Rojas J."/>
            <person name="Ambika Manirajan B."/>
            <person name="Ratering S."/>
            <person name="Suarez C."/>
            <person name="Geissler-Plaum R."/>
            <person name="Schnell S."/>
        </authorList>
    </citation>
    <scope>NUCLEOTIDE SEQUENCE [LARGE SCALE GENOMIC DNA]</scope>
    <source>
        <strain evidence="3 4">I-24</strain>
    </source>
</reference>